<dbReference type="EMBL" id="ACEC01000031">
    <property type="protein sequence ID" value="EEG31567.1"/>
    <property type="molecule type" value="Genomic_DNA"/>
</dbReference>
<accession>C0EAC7</accession>
<organism evidence="1 2">
    <name type="scientific">[Clostridium] methylpentosum DSM 5476</name>
    <dbReference type="NCBI Taxonomy" id="537013"/>
    <lineage>
        <taxon>Bacteria</taxon>
        <taxon>Bacillati</taxon>
        <taxon>Bacillota</taxon>
        <taxon>Clostridia</taxon>
        <taxon>Eubacteriales</taxon>
        <taxon>Oscillospiraceae</taxon>
        <taxon>Oscillospiraceae incertae sedis</taxon>
    </lineage>
</organism>
<reference evidence="1 2" key="2">
    <citation type="submission" date="2009-02" db="EMBL/GenBank/DDBJ databases">
        <title>Draft genome sequence of Clostridium methylpentosum (DSM 5476).</title>
        <authorList>
            <person name="Sudarsanam P."/>
            <person name="Ley R."/>
            <person name="Guruge J."/>
            <person name="Turnbaugh P.J."/>
            <person name="Mahowald M."/>
            <person name="Liep D."/>
            <person name="Gordon J."/>
        </authorList>
    </citation>
    <scope>NUCLEOTIDE SEQUENCE [LARGE SCALE GENOMIC DNA]</scope>
    <source>
        <strain evidence="1 2">DSM 5476</strain>
    </source>
</reference>
<name>C0EAC7_9FIRM</name>
<gene>
    <name evidence="1" type="ORF">CLOSTMETH_00781</name>
</gene>
<dbReference type="STRING" id="537013.CLOSTMETH_00781"/>
<comment type="caution">
    <text evidence="1">The sequence shown here is derived from an EMBL/GenBank/DDBJ whole genome shotgun (WGS) entry which is preliminary data.</text>
</comment>
<evidence type="ECO:0000313" key="1">
    <source>
        <dbReference type="EMBL" id="EEG31567.1"/>
    </source>
</evidence>
<protein>
    <submittedName>
        <fullName evidence="1">Uncharacterized protein</fullName>
    </submittedName>
</protein>
<sequence>MPFRYITEPIPALESFQQVFSVFECVGQKGTNSSCLSGKPVGI</sequence>
<dbReference type="AlphaFoldDB" id="C0EAC7"/>
<dbReference type="HOGENOM" id="CLU_3231819_0_0_9"/>
<proteinExistence type="predicted"/>
<keyword evidence="2" id="KW-1185">Reference proteome</keyword>
<evidence type="ECO:0000313" key="2">
    <source>
        <dbReference type="Proteomes" id="UP000003340"/>
    </source>
</evidence>
<dbReference type="Proteomes" id="UP000003340">
    <property type="component" value="Unassembled WGS sequence"/>
</dbReference>
<reference evidence="1 2" key="1">
    <citation type="submission" date="2009-01" db="EMBL/GenBank/DDBJ databases">
        <authorList>
            <person name="Fulton L."/>
            <person name="Clifton S."/>
            <person name="Fulton B."/>
            <person name="Xu J."/>
            <person name="Minx P."/>
            <person name="Pepin K.H."/>
            <person name="Johnson M."/>
            <person name="Bhonagiri V."/>
            <person name="Nash W.E."/>
            <person name="Mardis E.R."/>
            <person name="Wilson R.K."/>
        </authorList>
    </citation>
    <scope>NUCLEOTIDE SEQUENCE [LARGE SCALE GENOMIC DNA]</scope>
    <source>
        <strain evidence="1 2">DSM 5476</strain>
    </source>
</reference>